<dbReference type="Proteomes" id="UP000070700">
    <property type="component" value="Unassembled WGS sequence"/>
</dbReference>
<dbReference type="GeneID" id="28825983"/>
<dbReference type="RefSeq" id="XP_018062727.1">
    <property type="nucleotide sequence ID" value="XM_018216257.1"/>
</dbReference>
<dbReference type="KEGG" id="psco:LY89DRAFT_691222"/>
<accession>A0A132B7J5</accession>
<dbReference type="InParanoid" id="A0A132B7J5"/>
<protein>
    <submittedName>
        <fullName evidence="1">Uncharacterized protein</fullName>
    </submittedName>
</protein>
<dbReference type="OrthoDB" id="3562925at2759"/>
<name>A0A132B7J5_MOLSC</name>
<gene>
    <name evidence="1" type="ORF">LY89DRAFT_691222</name>
</gene>
<evidence type="ECO:0000313" key="1">
    <source>
        <dbReference type="EMBL" id="KUJ08372.1"/>
    </source>
</evidence>
<evidence type="ECO:0000313" key="2">
    <source>
        <dbReference type="Proteomes" id="UP000070700"/>
    </source>
</evidence>
<sequence>MNLINFFDDLGIYLLCRPLDFIHRLQLLNLFDDMGIVLLIQPLGYLHRFADIVIRADEEDRTLDKTWPAPPKRRYSR</sequence>
<keyword evidence="2" id="KW-1185">Reference proteome</keyword>
<dbReference type="EMBL" id="KQ947436">
    <property type="protein sequence ID" value="KUJ08372.1"/>
    <property type="molecule type" value="Genomic_DNA"/>
</dbReference>
<organism evidence="1 2">
    <name type="scientific">Mollisia scopiformis</name>
    <name type="common">Conifer needle endophyte fungus</name>
    <name type="synonym">Phialocephala scopiformis</name>
    <dbReference type="NCBI Taxonomy" id="149040"/>
    <lineage>
        <taxon>Eukaryota</taxon>
        <taxon>Fungi</taxon>
        <taxon>Dikarya</taxon>
        <taxon>Ascomycota</taxon>
        <taxon>Pezizomycotina</taxon>
        <taxon>Leotiomycetes</taxon>
        <taxon>Helotiales</taxon>
        <taxon>Mollisiaceae</taxon>
        <taxon>Mollisia</taxon>
    </lineage>
</organism>
<proteinExistence type="predicted"/>
<reference evidence="1 2" key="1">
    <citation type="submission" date="2015-10" db="EMBL/GenBank/DDBJ databases">
        <title>Full genome of DAOMC 229536 Phialocephala scopiformis, a fungal endophyte of spruce producing the potent anti-insectan compound rugulosin.</title>
        <authorList>
            <consortium name="DOE Joint Genome Institute"/>
            <person name="Walker A.K."/>
            <person name="Frasz S.L."/>
            <person name="Seifert K.A."/>
            <person name="Miller J.D."/>
            <person name="Mondo S.J."/>
            <person name="Labutti K."/>
            <person name="Lipzen A."/>
            <person name="Dockter R."/>
            <person name="Kennedy M."/>
            <person name="Grigoriev I.V."/>
            <person name="Spatafora J.W."/>
        </authorList>
    </citation>
    <scope>NUCLEOTIDE SEQUENCE [LARGE SCALE GENOMIC DNA]</scope>
    <source>
        <strain evidence="1 2">CBS 120377</strain>
    </source>
</reference>
<dbReference type="AlphaFoldDB" id="A0A132B7J5"/>